<protein>
    <submittedName>
        <fullName evidence="3">Copper amine oxidase N-terminal domain-containing protein</fullName>
    </submittedName>
</protein>
<feature type="signal peptide" evidence="1">
    <location>
        <begin position="1"/>
        <end position="25"/>
    </location>
</feature>
<sequence>MKKAFFGLLFGIILFVSSSSSITYAANIQIKVDGVAISSDAKPEIKNKRTMVPLRAISESLGATVEWSDSEVILVKNDMKVMLKLNSSEAEKNGEKIALDVKPYLKNNRVFVPIRFIAETFGCNVDYSGSAVTVETVPLAIDGVPIKALQEEYHMTMGGVVQQINGNAYIEAVYRIFKENKGEKVEAPEHYSWMFTIDTLGSYYKNAQYDFLDHEGNSIVRYDVYSLIRSFPSELLTGYPELLIHDATADEWYLFDDQARQSIGRFIGDASRNGFLTVIKDTVV</sequence>
<gene>
    <name evidence="3" type="ORF">FE782_14405</name>
</gene>
<accession>A0A5R9GJA5</accession>
<dbReference type="InterPro" id="IPR036582">
    <property type="entry name" value="Mao_N_sf"/>
</dbReference>
<dbReference type="InterPro" id="IPR012854">
    <property type="entry name" value="Cu_amine_oxidase-like_N"/>
</dbReference>
<name>A0A5R9GJA5_9BACL</name>
<proteinExistence type="predicted"/>
<evidence type="ECO:0000256" key="1">
    <source>
        <dbReference type="SAM" id="SignalP"/>
    </source>
</evidence>
<dbReference type="OrthoDB" id="9778320at2"/>
<dbReference type="EMBL" id="VCIW01000008">
    <property type="protein sequence ID" value="TLS51685.1"/>
    <property type="molecule type" value="Genomic_DNA"/>
</dbReference>
<evidence type="ECO:0000313" key="3">
    <source>
        <dbReference type="EMBL" id="TLS51685.1"/>
    </source>
</evidence>
<evidence type="ECO:0000313" key="4">
    <source>
        <dbReference type="Proteomes" id="UP000309676"/>
    </source>
</evidence>
<dbReference type="RefSeq" id="WP_138194911.1">
    <property type="nucleotide sequence ID" value="NZ_VCIW01000008.1"/>
</dbReference>
<dbReference type="SUPFAM" id="SSF55383">
    <property type="entry name" value="Copper amine oxidase, domain N"/>
    <property type="match status" value="2"/>
</dbReference>
<dbReference type="Proteomes" id="UP000309676">
    <property type="component" value="Unassembled WGS sequence"/>
</dbReference>
<keyword evidence="1" id="KW-0732">Signal</keyword>
<reference evidence="3 4" key="1">
    <citation type="submission" date="2019-05" db="EMBL/GenBank/DDBJ databases">
        <authorList>
            <person name="Narsing Rao M.P."/>
            <person name="Li W.J."/>
        </authorList>
    </citation>
    <scope>NUCLEOTIDE SEQUENCE [LARGE SCALE GENOMIC DNA]</scope>
    <source>
        <strain evidence="3 4">SYSU_K30003</strain>
    </source>
</reference>
<evidence type="ECO:0000259" key="2">
    <source>
        <dbReference type="Pfam" id="PF07833"/>
    </source>
</evidence>
<comment type="caution">
    <text evidence="3">The sequence shown here is derived from an EMBL/GenBank/DDBJ whole genome shotgun (WGS) entry which is preliminary data.</text>
</comment>
<feature type="domain" description="Copper amine oxidase-like N-terminal" evidence="2">
    <location>
        <begin position="31"/>
        <end position="135"/>
    </location>
</feature>
<dbReference type="AlphaFoldDB" id="A0A5R9GJA5"/>
<dbReference type="Gene3D" id="3.30.457.10">
    <property type="entry name" value="Copper amine oxidase-like, N-terminal domain"/>
    <property type="match status" value="1"/>
</dbReference>
<organism evidence="3 4">
    <name type="scientific">Paenibacillus antri</name>
    <dbReference type="NCBI Taxonomy" id="2582848"/>
    <lineage>
        <taxon>Bacteria</taxon>
        <taxon>Bacillati</taxon>
        <taxon>Bacillota</taxon>
        <taxon>Bacilli</taxon>
        <taxon>Bacillales</taxon>
        <taxon>Paenibacillaceae</taxon>
        <taxon>Paenibacillus</taxon>
    </lineage>
</organism>
<feature type="chain" id="PRO_5024321323" evidence="1">
    <location>
        <begin position="26"/>
        <end position="284"/>
    </location>
</feature>
<dbReference type="Pfam" id="PF07833">
    <property type="entry name" value="Cu_amine_oxidN1"/>
    <property type="match status" value="1"/>
</dbReference>
<keyword evidence="4" id="KW-1185">Reference proteome</keyword>